<keyword evidence="1" id="KW-0732">Signal</keyword>
<dbReference type="SUPFAM" id="SSF56925">
    <property type="entry name" value="OMPA-like"/>
    <property type="match status" value="1"/>
</dbReference>
<name>A0AAJ4XD00_9SPHI</name>
<organism evidence="2 3">
    <name type="scientific">Sphingobacterium mizutaii</name>
    <dbReference type="NCBI Taxonomy" id="1010"/>
    <lineage>
        <taxon>Bacteria</taxon>
        <taxon>Pseudomonadati</taxon>
        <taxon>Bacteroidota</taxon>
        <taxon>Sphingobacteriia</taxon>
        <taxon>Sphingobacteriales</taxon>
        <taxon>Sphingobacteriaceae</taxon>
        <taxon>Sphingobacterium</taxon>
    </lineage>
</organism>
<evidence type="ECO:0000313" key="2">
    <source>
        <dbReference type="EMBL" id="SNV50016.1"/>
    </source>
</evidence>
<evidence type="ECO:0000313" key="3">
    <source>
        <dbReference type="Proteomes" id="UP000215355"/>
    </source>
</evidence>
<feature type="signal peptide" evidence="1">
    <location>
        <begin position="1"/>
        <end position="19"/>
    </location>
</feature>
<feature type="chain" id="PRO_5042554391" evidence="1">
    <location>
        <begin position="20"/>
        <end position="229"/>
    </location>
</feature>
<dbReference type="RefSeq" id="WP_093096125.1">
    <property type="nucleotide sequence ID" value="NZ_CP158798.1"/>
</dbReference>
<accession>A0AAJ4XD00</accession>
<dbReference type="AlphaFoldDB" id="A0AAJ4XD00"/>
<dbReference type="InterPro" id="IPR011250">
    <property type="entry name" value="OMP/PagP_B-barrel"/>
</dbReference>
<dbReference type="KEGG" id="smiz:4412673_01932"/>
<dbReference type="Proteomes" id="UP000215355">
    <property type="component" value="Chromosome 1"/>
</dbReference>
<protein>
    <submittedName>
        <fullName evidence="2">PG33</fullName>
    </submittedName>
</protein>
<reference evidence="2 3" key="1">
    <citation type="submission" date="2017-06" db="EMBL/GenBank/DDBJ databases">
        <authorList>
            <consortium name="Pathogen Informatics"/>
        </authorList>
    </citation>
    <scope>NUCLEOTIDE SEQUENCE [LARGE SCALE GENOMIC DNA]</scope>
    <source>
        <strain evidence="2 3">NCTC12149</strain>
    </source>
</reference>
<gene>
    <name evidence="2" type="ORF">SAMEA4412673_01932</name>
</gene>
<sequence>MKKLSSLVFATLFAVTGFAKEPVNNNPWKTQFMAKKAFQENSELNHWFVGASVGGQIYFGDHDKQLDFGKRISPQFEVYGGKWINEKFAVRLGVNGLNYKGITQTKMYSTGEVFNVAQSLEHQKFNFINVHADFMFNWTNDALGYDPGRLYNLIPYVGIGFGAVLSDPGSLKFSPNLGVLQTFRLTDKLDFTLDVRGNLYGDEFDGEVGGRNFEGAVSTSVGVKYTLNR</sequence>
<proteinExistence type="predicted"/>
<evidence type="ECO:0000256" key="1">
    <source>
        <dbReference type="SAM" id="SignalP"/>
    </source>
</evidence>
<dbReference type="EMBL" id="LT906468">
    <property type="protein sequence ID" value="SNV50016.1"/>
    <property type="molecule type" value="Genomic_DNA"/>
</dbReference>